<evidence type="ECO:0000313" key="2">
    <source>
        <dbReference type="EMBL" id="RVX39635.1"/>
    </source>
</evidence>
<feature type="domain" description="ATPase BadF/BadG/BcrA/BcrD type" evidence="1">
    <location>
        <begin position="8"/>
        <end position="285"/>
    </location>
</feature>
<evidence type="ECO:0000259" key="1">
    <source>
        <dbReference type="Pfam" id="PF01869"/>
    </source>
</evidence>
<name>A0A438M1H1_9ACTN</name>
<dbReference type="Pfam" id="PF01869">
    <property type="entry name" value="BcrAD_BadFG"/>
    <property type="match status" value="1"/>
</dbReference>
<dbReference type="PANTHER" id="PTHR43190:SF3">
    <property type="entry name" value="N-ACETYL-D-GLUCOSAMINE KINASE"/>
    <property type="match status" value="1"/>
</dbReference>
<dbReference type="PANTHER" id="PTHR43190">
    <property type="entry name" value="N-ACETYL-D-GLUCOSAMINE KINASE"/>
    <property type="match status" value="1"/>
</dbReference>
<dbReference type="InterPro" id="IPR052519">
    <property type="entry name" value="Euk-type_GlcNAc_Kinase"/>
</dbReference>
<dbReference type="SUPFAM" id="SSF53067">
    <property type="entry name" value="Actin-like ATPase domain"/>
    <property type="match status" value="1"/>
</dbReference>
<dbReference type="InterPro" id="IPR002731">
    <property type="entry name" value="ATPase_BadF"/>
</dbReference>
<dbReference type="InterPro" id="IPR043129">
    <property type="entry name" value="ATPase_NBD"/>
</dbReference>
<proteinExistence type="predicted"/>
<dbReference type="AlphaFoldDB" id="A0A438M1H1"/>
<gene>
    <name evidence="2" type="ORF">EDD27_1996</name>
</gene>
<reference evidence="2 3" key="1">
    <citation type="submission" date="2019-01" db="EMBL/GenBank/DDBJ databases">
        <title>Sequencing the genomes of 1000 actinobacteria strains.</title>
        <authorList>
            <person name="Klenk H.-P."/>
        </authorList>
    </citation>
    <scope>NUCLEOTIDE SEQUENCE [LARGE SCALE GENOMIC DNA]</scope>
    <source>
        <strain evidence="2 3">DSM 43925</strain>
    </source>
</reference>
<sequence>MSRTGFAGVDVGGGGIRARIEAGGGIAHGEDSAPVPRDGGRVDLDRLAARIVTVIENATHARLGMVENATHARLGMVENATQVRLGRHEAGAAGRDALPALDRFAGMAVGVTGLPGLVKDPGTLWRALGKRFDLDTLVVAGDMVTTHVGALGFRPGVVVAAGTGVITLGTDLDDVWNQADGWGHLLGDHGGGAWVGMQGLHAALRAHDRRAGGSTALLDRMTARFGDPLDLVALVYESGSAAHHLASFAPYVAEAARAGDPVARRIWTEAGRQLGHTAVAAAAALEPVFSWGGRLFDAADLLMEPFQATVRESLPGARFTPPLGTSADGALALAKAAADGSVRPRHPFLYVFTRTGETDAPPPRRTR</sequence>
<dbReference type="Proteomes" id="UP000284824">
    <property type="component" value="Unassembled WGS sequence"/>
</dbReference>
<comment type="caution">
    <text evidence="2">The sequence shown here is derived from an EMBL/GenBank/DDBJ whole genome shotgun (WGS) entry which is preliminary data.</text>
</comment>
<accession>A0A438M1H1</accession>
<dbReference type="OrthoDB" id="8701357at2"/>
<dbReference type="Gene3D" id="3.30.420.40">
    <property type="match status" value="1"/>
</dbReference>
<dbReference type="RefSeq" id="WP_127932118.1">
    <property type="nucleotide sequence ID" value="NZ_SAUN01000001.1"/>
</dbReference>
<organism evidence="2 3">
    <name type="scientific">Nonomuraea polychroma</name>
    <dbReference type="NCBI Taxonomy" id="46176"/>
    <lineage>
        <taxon>Bacteria</taxon>
        <taxon>Bacillati</taxon>
        <taxon>Actinomycetota</taxon>
        <taxon>Actinomycetes</taxon>
        <taxon>Streptosporangiales</taxon>
        <taxon>Streptosporangiaceae</taxon>
        <taxon>Nonomuraea</taxon>
    </lineage>
</organism>
<keyword evidence="3" id="KW-1185">Reference proteome</keyword>
<evidence type="ECO:0000313" key="3">
    <source>
        <dbReference type="Proteomes" id="UP000284824"/>
    </source>
</evidence>
<dbReference type="EMBL" id="SAUN01000001">
    <property type="protein sequence ID" value="RVX39635.1"/>
    <property type="molecule type" value="Genomic_DNA"/>
</dbReference>
<protein>
    <submittedName>
        <fullName evidence="2">BadF/BadG/BcrA/BcrD ATPase family protein</fullName>
    </submittedName>
</protein>